<dbReference type="EMBL" id="VSSQ01000053">
    <property type="protein sequence ID" value="MPL70487.1"/>
    <property type="molecule type" value="Genomic_DNA"/>
</dbReference>
<keyword evidence="12" id="KW-0100">Branched-chain amino acid biosynthesis</keyword>
<dbReference type="PANTHER" id="PTHR42979:SF1">
    <property type="entry name" value="3-ISOPROPYLMALATE DEHYDROGENASE"/>
    <property type="match status" value="1"/>
</dbReference>
<reference evidence="14" key="1">
    <citation type="submission" date="2019-08" db="EMBL/GenBank/DDBJ databases">
        <authorList>
            <person name="Kucharzyk K."/>
            <person name="Murdoch R.W."/>
            <person name="Higgins S."/>
            <person name="Loffler F."/>
        </authorList>
    </citation>
    <scope>NUCLEOTIDE SEQUENCE</scope>
</reference>
<comment type="subunit">
    <text evidence="3">Homodimer.</text>
</comment>
<dbReference type="SMART" id="SM01329">
    <property type="entry name" value="Iso_dh"/>
    <property type="match status" value="1"/>
</dbReference>
<evidence type="ECO:0000256" key="11">
    <source>
        <dbReference type="ARBA" id="ARBA00023211"/>
    </source>
</evidence>
<keyword evidence="5" id="KW-0432">Leucine biosynthesis</keyword>
<comment type="cofactor">
    <cofactor evidence="1">
        <name>Mn(2+)</name>
        <dbReference type="ChEBI" id="CHEBI:29035"/>
    </cofactor>
</comment>
<keyword evidence="6" id="KW-0028">Amino-acid biosynthesis</keyword>
<evidence type="ECO:0000256" key="8">
    <source>
        <dbReference type="ARBA" id="ARBA00022842"/>
    </source>
</evidence>
<evidence type="ECO:0000256" key="1">
    <source>
        <dbReference type="ARBA" id="ARBA00001936"/>
    </source>
</evidence>
<dbReference type="PANTHER" id="PTHR42979">
    <property type="entry name" value="3-ISOPROPYLMALATE DEHYDROGENASE"/>
    <property type="match status" value="1"/>
</dbReference>
<comment type="cofactor">
    <cofactor evidence="2">
        <name>Mg(2+)</name>
        <dbReference type="ChEBI" id="CHEBI:18420"/>
    </cofactor>
</comment>
<evidence type="ECO:0000259" key="13">
    <source>
        <dbReference type="SMART" id="SM01329"/>
    </source>
</evidence>
<evidence type="ECO:0000256" key="5">
    <source>
        <dbReference type="ARBA" id="ARBA00022430"/>
    </source>
</evidence>
<keyword evidence="9 14" id="KW-0560">Oxidoreductase</keyword>
<evidence type="ECO:0000256" key="4">
    <source>
        <dbReference type="ARBA" id="ARBA00013101"/>
    </source>
</evidence>
<dbReference type="InterPro" id="IPR019818">
    <property type="entry name" value="IsoCit/isopropylmalate_DH_CS"/>
</dbReference>
<accession>A0A644TVI0</accession>
<dbReference type="GO" id="GO:0051287">
    <property type="term" value="F:NAD binding"/>
    <property type="evidence" value="ECO:0007669"/>
    <property type="project" value="InterPro"/>
</dbReference>
<dbReference type="GO" id="GO:0000287">
    <property type="term" value="F:magnesium ion binding"/>
    <property type="evidence" value="ECO:0007669"/>
    <property type="project" value="InterPro"/>
</dbReference>
<evidence type="ECO:0000256" key="2">
    <source>
        <dbReference type="ARBA" id="ARBA00001946"/>
    </source>
</evidence>
<keyword evidence="7" id="KW-0479">Metal-binding</keyword>
<dbReference type="Gene3D" id="3.40.718.10">
    <property type="entry name" value="Isopropylmalate Dehydrogenase"/>
    <property type="match status" value="1"/>
</dbReference>
<evidence type="ECO:0000256" key="3">
    <source>
        <dbReference type="ARBA" id="ARBA00011738"/>
    </source>
</evidence>
<evidence type="ECO:0000313" key="14">
    <source>
        <dbReference type="EMBL" id="MPL70487.1"/>
    </source>
</evidence>
<name>A0A644TVI0_9ZZZZ</name>
<dbReference type="GO" id="GO:0005829">
    <property type="term" value="C:cytosol"/>
    <property type="evidence" value="ECO:0007669"/>
    <property type="project" value="TreeGrafter"/>
</dbReference>
<dbReference type="SUPFAM" id="SSF53659">
    <property type="entry name" value="Isocitrate/Isopropylmalate dehydrogenase-like"/>
    <property type="match status" value="1"/>
</dbReference>
<dbReference type="NCBIfam" id="TIGR00169">
    <property type="entry name" value="leuB"/>
    <property type="match status" value="1"/>
</dbReference>
<comment type="caution">
    <text evidence="14">The sequence shown here is derived from an EMBL/GenBank/DDBJ whole genome shotgun (WGS) entry which is preliminary data.</text>
</comment>
<evidence type="ECO:0000256" key="10">
    <source>
        <dbReference type="ARBA" id="ARBA00023027"/>
    </source>
</evidence>
<sequence length="376" mass="40210">MDAVIALLPGDGIGPEVTAEARKALDAVAGRFGHDFEFRPYLIGGAALDAQGLPLPRETLKGCGDCDAVLFGAVGGPRWDKEAPDKRPERGLLSLRKALGLYANLRPATLLKPLREACPLKDALLEASSFDASPTFDMLILRELTGGIYFGSRGRKDDGRSAYDTESYSYREIERLLRVAFDAAAGRRGKLCVVDKANVLESSRLWREVAKDLEPGYPGVKLDFMYVDNCAMQLLRAPGQFDVIATSNLFGDILSDEASALTGSIGMLPSASLGEESLKGLGRMGLYEPIHGSAPDIAGQDKANPLGAILSAAMLLRYSLGLAEEAAAVESAVLRVLEEGYRSVDLATFATPHPRRAGTRKMGNLIAGRISRPAGD</sequence>
<keyword evidence="8" id="KW-0460">Magnesium</keyword>
<evidence type="ECO:0000256" key="9">
    <source>
        <dbReference type="ARBA" id="ARBA00023002"/>
    </source>
</evidence>
<dbReference type="GO" id="GO:0009098">
    <property type="term" value="P:L-leucine biosynthetic process"/>
    <property type="evidence" value="ECO:0007669"/>
    <property type="project" value="UniProtKB-KW"/>
</dbReference>
<dbReference type="PROSITE" id="PS00470">
    <property type="entry name" value="IDH_IMDH"/>
    <property type="match status" value="1"/>
</dbReference>
<dbReference type="Pfam" id="PF00180">
    <property type="entry name" value="Iso_dh"/>
    <property type="match status" value="1"/>
</dbReference>
<evidence type="ECO:0000256" key="7">
    <source>
        <dbReference type="ARBA" id="ARBA00022723"/>
    </source>
</evidence>
<evidence type="ECO:0000256" key="12">
    <source>
        <dbReference type="ARBA" id="ARBA00023304"/>
    </source>
</evidence>
<organism evidence="14">
    <name type="scientific">bioreactor metagenome</name>
    <dbReference type="NCBI Taxonomy" id="1076179"/>
    <lineage>
        <taxon>unclassified sequences</taxon>
        <taxon>metagenomes</taxon>
        <taxon>ecological metagenomes</taxon>
    </lineage>
</organism>
<dbReference type="GO" id="GO:0003862">
    <property type="term" value="F:3-isopropylmalate dehydrogenase activity"/>
    <property type="evidence" value="ECO:0007669"/>
    <property type="project" value="UniProtKB-EC"/>
</dbReference>
<keyword evidence="11" id="KW-0464">Manganese</keyword>
<protein>
    <recommendedName>
        <fullName evidence="4">3-isopropylmalate dehydrogenase</fullName>
        <ecNumber evidence="4">1.1.1.85</ecNumber>
    </recommendedName>
</protein>
<dbReference type="AlphaFoldDB" id="A0A644TVI0"/>
<feature type="domain" description="Isopropylmalate dehydrogenase-like" evidence="13">
    <location>
        <begin position="4"/>
        <end position="366"/>
    </location>
</feature>
<dbReference type="HAMAP" id="MF_01033">
    <property type="entry name" value="LeuB_type1"/>
    <property type="match status" value="1"/>
</dbReference>
<dbReference type="EC" id="1.1.1.85" evidence="4"/>
<keyword evidence="10" id="KW-0520">NAD</keyword>
<gene>
    <name evidence="14" type="primary">leuB_6</name>
    <name evidence="14" type="ORF">SDC9_16243</name>
</gene>
<proteinExistence type="inferred from homology"/>
<dbReference type="InterPro" id="IPR004429">
    <property type="entry name" value="Isopropylmalate_DH"/>
</dbReference>
<evidence type="ECO:0000256" key="6">
    <source>
        <dbReference type="ARBA" id="ARBA00022605"/>
    </source>
</evidence>
<dbReference type="InterPro" id="IPR024084">
    <property type="entry name" value="IsoPropMal-DH-like_dom"/>
</dbReference>
<dbReference type="FunFam" id="3.40.718.10:FF:000006">
    <property type="entry name" value="3-isopropylmalate dehydrogenase"/>
    <property type="match status" value="1"/>
</dbReference>